<dbReference type="VEuPathDB" id="FungiDB:RhiirA1_477125"/>
<organism evidence="2 3">
    <name type="scientific">Rhizophagus irregularis</name>
    <dbReference type="NCBI Taxonomy" id="588596"/>
    <lineage>
        <taxon>Eukaryota</taxon>
        <taxon>Fungi</taxon>
        <taxon>Fungi incertae sedis</taxon>
        <taxon>Mucoromycota</taxon>
        <taxon>Glomeromycotina</taxon>
        <taxon>Glomeromycetes</taxon>
        <taxon>Glomerales</taxon>
        <taxon>Glomeraceae</taxon>
        <taxon>Rhizophagus</taxon>
    </lineage>
</organism>
<reference evidence="2 3" key="1">
    <citation type="submission" date="2015-10" db="EMBL/GenBank/DDBJ databases">
        <title>Genome analyses suggest a sexual origin of heterokaryosis in a supposedly ancient asexual fungus.</title>
        <authorList>
            <person name="Ropars J."/>
            <person name="Sedzielewska K."/>
            <person name="Noel J."/>
            <person name="Charron P."/>
            <person name="Farinelli L."/>
            <person name="Marton T."/>
            <person name="Kruger M."/>
            <person name="Pelin A."/>
            <person name="Brachmann A."/>
            <person name="Corradi N."/>
        </authorList>
    </citation>
    <scope>NUCLEOTIDE SEQUENCE [LARGE SCALE GENOMIC DNA]</scope>
    <source>
        <strain evidence="2 3">A4</strain>
    </source>
</reference>
<dbReference type="EMBL" id="LLXI01001504">
    <property type="protein sequence ID" value="PKY53988.1"/>
    <property type="molecule type" value="Genomic_DNA"/>
</dbReference>
<name>A0A2I1H540_9GLOM</name>
<evidence type="ECO:0000256" key="1">
    <source>
        <dbReference type="SAM" id="MobiDB-lite"/>
    </source>
</evidence>
<gene>
    <name evidence="2" type="ORF">RhiirA4_472514</name>
</gene>
<keyword evidence="3" id="KW-1185">Reference proteome</keyword>
<proteinExistence type="predicted"/>
<dbReference type="AlphaFoldDB" id="A0A2I1H540"/>
<feature type="compositionally biased region" description="Low complexity" evidence="1">
    <location>
        <begin position="107"/>
        <end position="123"/>
    </location>
</feature>
<sequence length="130" mass="15135">MFQPLIPIEVKRKHILEYIGESFIEFHKHNKKAQSGIRQIYSYMVVNQVKYGILSIYDNHWFLRRPGDNEENRDKLWISEALPLQSHSPPVLKANTRKSAQKKESSDSSSRSSSDASTSTNNQNLYFTDF</sequence>
<protein>
    <submittedName>
        <fullName evidence="2">Uncharacterized protein</fullName>
    </submittedName>
</protein>
<dbReference type="VEuPathDB" id="FungiDB:FUN_004385"/>
<evidence type="ECO:0000313" key="2">
    <source>
        <dbReference type="EMBL" id="PKY53988.1"/>
    </source>
</evidence>
<comment type="caution">
    <text evidence="2">The sequence shown here is derived from an EMBL/GenBank/DDBJ whole genome shotgun (WGS) entry which is preliminary data.</text>
</comment>
<accession>A0A2I1H540</accession>
<evidence type="ECO:0000313" key="3">
    <source>
        <dbReference type="Proteomes" id="UP000234323"/>
    </source>
</evidence>
<dbReference type="Proteomes" id="UP000234323">
    <property type="component" value="Unassembled WGS sequence"/>
</dbReference>
<feature type="region of interest" description="Disordered" evidence="1">
    <location>
        <begin position="87"/>
        <end position="130"/>
    </location>
</feature>